<gene>
    <name evidence="1" type="ORF">EFP84_06550</name>
</gene>
<dbReference type="AlphaFoldDB" id="A0AAD0UNV7"/>
<dbReference type="RefSeq" id="WP_123179376.1">
    <property type="nucleotide sequence ID" value="NZ_CP033614.1"/>
</dbReference>
<dbReference type="Proteomes" id="UP000276407">
    <property type="component" value="Chromosome 1"/>
</dbReference>
<dbReference type="EMBL" id="CP033614">
    <property type="protein sequence ID" value="AYV55204.1"/>
    <property type="molecule type" value="Genomic_DNA"/>
</dbReference>
<evidence type="ECO:0000313" key="2">
    <source>
        <dbReference type="Proteomes" id="UP000276407"/>
    </source>
</evidence>
<reference evidence="1 2" key="1">
    <citation type="submission" date="2018-11" db="EMBL/GenBank/DDBJ databases">
        <title>Complete genome sequence of Leptospira kmetyi isolate LS 001/16 from soil sample associated with a leptospirosis patient in Kelantan.</title>
        <authorList>
            <person name="Muhammad Yusoff F."/>
            <person name="Muhammad Yusoff S."/>
            <person name="Ahmad M.N."/>
            <person name="Yusof N.Y."/>
            <person name="Aziah I."/>
        </authorList>
    </citation>
    <scope>NUCLEOTIDE SEQUENCE [LARGE SCALE GENOMIC DNA]</scope>
    <source>
        <strain evidence="1 2">LS 001/16</strain>
    </source>
</reference>
<sequence length="198" mass="23653">MSFLSRIFSGTSETVLPLHFSQEAIEEIRSHLASRPSSAFQIRIERKHKHSNVQVGYDQRKNVKTIHSYPILVEMNEIDEVCLEGSRIDWDAQNREFRIHPDVDLDIEYGTILNRFKIRINRSLFKDDRPRVYQYVATLPDWLPLQIRKLEFSKVEIRGRVWILDLTDRHEVEEILKIEKEIADEILDYFSEFPIRRD</sequence>
<protein>
    <submittedName>
        <fullName evidence="1">Uncharacterized protein</fullName>
    </submittedName>
</protein>
<dbReference type="KEGG" id="lkm:EFP84_06550"/>
<evidence type="ECO:0000313" key="1">
    <source>
        <dbReference type="EMBL" id="AYV55204.1"/>
    </source>
</evidence>
<accession>A0AAD0UNV7</accession>
<proteinExistence type="predicted"/>
<organism evidence="1 2">
    <name type="scientific">Leptospira kmetyi</name>
    <dbReference type="NCBI Taxonomy" id="408139"/>
    <lineage>
        <taxon>Bacteria</taxon>
        <taxon>Pseudomonadati</taxon>
        <taxon>Spirochaetota</taxon>
        <taxon>Spirochaetia</taxon>
        <taxon>Leptospirales</taxon>
        <taxon>Leptospiraceae</taxon>
        <taxon>Leptospira</taxon>
    </lineage>
</organism>
<name>A0AAD0UNV7_9LEPT</name>